<evidence type="ECO:0000256" key="5">
    <source>
        <dbReference type="ARBA" id="ARBA00022989"/>
    </source>
</evidence>
<keyword evidence="7" id="KW-0406">Ion transport</keyword>
<evidence type="ECO:0000256" key="7">
    <source>
        <dbReference type="RuleBase" id="RU365065"/>
    </source>
</evidence>
<feature type="transmembrane region" description="Helical" evidence="7">
    <location>
        <begin position="223"/>
        <end position="241"/>
    </location>
</feature>
<feature type="transmembrane region" description="Helical" evidence="7">
    <location>
        <begin position="247"/>
        <end position="268"/>
    </location>
</feature>
<dbReference type="EMBL" id="JAVHJO010000005">
    <property type="protein sequence ID" value="KAK6540095.1"/>
    <property type="molecule type" value="Genomic_DNA"/>
</dbReference>
<evidence type="ECO:0000313" key="8">
    <source>
        <dbReference type="EMBL" id="KAK6540095.1"/>
    </source>
</evidence>
<evidence type="ECO:0000256" key="3">
    <source>
        <dbReference type="ARBA" id="ARBA00022448"/>
    </source>
</evidence>
<dbReference type="Pfam" id="PF06963">
    <property type="entry name" value="FPN1"/>
    <property type="match status" value="2"/>
</dbReference>
<dbReference type="Proteomes" id="UP001365542">
    <property type="component" value="Unassembled WGS sequence"/>
</dbReference>
<feature type="transmembrane region" description="Helical" evidence="7">
    <location>
        <begin position="163"/>
        <end position="182"/>
    </location>
</feature>
<dbReference type="SUPFAM" id="SSF103473">
    <property type="entry name" value="MFS general substrate transporter"/>
    <property type="match status" value="1"/>
</dbReference>
<comment type="caution">
    <text evidence="7">Lacks conserved residue(s) required for the propagation of feature annotation.</text>
</comment>
<dbReference type="GO" id="GO:0005381">
    <property type="term" value="F:iron ion transmembrane transporter activity"/>
    <property type="evidence" value="ECO:0007669"/>
    <property type="project" value="UniProtKB-UniRule"/>
</dbReference>
<evidence type="ECO:0000256" key="4">
    <source>
        <dbReference type="ARBA" id="ARBA00022692"/>
    </source>
</evidence>
<gene>
    <name evidence="8" type="ORF">TWF694_008925</name>
</gene>
<feature type="transmembrane region" description="Helical" evidence="7">
    <location>
        <begin position="321"/>
        <end position="346"/>
    </location>
</feature>
<dbReference type="PANTHER" id="PTHR11660">
    <property type="entry name" value="SOLUTE CARRIER FAMILY 40 MEMBER"/>
    <property type="match status" value="1"/>
</dbReference>
<accession>A0AAV9XDB9</accession>
<keyword evidence="6 7" id="KW-0472">Membrane</keyword>
<reference evidence="8 9" key="1">
    <citation type="submission" date="2019-10" db="EMBL/GenBank/DDBJ databases">
        <authorList>
            <person name="Palmer J.M."/>
        </authorList>
    </citation>
    <scope>NUCLEOTIDE SEQUENCE [LARGE SCALE GENOMIC DNA]</scope>
    <source>
        <strain evidence="8 9">TWF694</strain>
    </source>
</reference>
<comment type="similarity">
    <text evidence="2 7">Belongs to the ferroportin (FP) (TC 2.A.100) family. SLC40A subfamily.</text>
</comment>
<dbReference type="AlphaFoldDB" id="A0AAV9XDB9"/>
<feature type="transmembrane region" description="Helical" evidence="7">
    <location>
        <begin position="523"/>
        <end position="544"/>
    </location>
</feature>
<sequence>MAFGDVLASMRDGSEEEEFTGIELGTPEYNQPLISSDLQDASATEPGDFRRARAQTPTNTRSLRGLYVSHFLSAWNSRTYEFAAVVFTVQAFPNTLLPASISGIAQCIASLLFSPLVGSWADRSPSRLRSLKTTILCQRFAVLAACICWMFLLRLFGDDTPKTLKWGIFSLIVGLSCIERLAAGGNVVVLERDWVPTLAPEFGDSSLTVLNATMRRIDLICKVLAPGFVTLLPTIFTAIKATAEHSIFWSVVVVAIMSLLSPWVEWTLAQRVWNQSELLQAPKSREQDVGLGVDEIKVTPTFNTYLRQKIAGLVRFCRSDVLLPTISIALLYLSVLTFSSPMITFLLNSGFSLPVVTISRLCSSLLEVSATAIMPWAVQMLRNRDSQIHWAPINEEDVGFMEDSQPIQTNRDNAEVERVGLWALWWMNLMLIPAFYGVIGLTSHETPSLLGLPFPLFSLPLLMGVAFSRIGLWTFDLAYSQLQQTLPPPSLRGEFTGIEQSFTSTASLIQWTLTAIISQPKDFHALAATSCMAVFSSACCYSWFMRKRRGHLLHVKVSDFFKN</sequence>
<evidence type="ECO:0000256" key="2">
    <source>
        <dbReference type="ARBA" id="ARBA00006279"/>
    </source>
</evidence>
<protein>
    <recommendedName>
        <fullName evidence="7">Solute carrier family 40 member</fullName>
    </recommendedName>
</protein>
<keyword evidence="4 7" id="KW-0812">Transmembrane</keyword>
<organism evidence="8 9">
    <name type="scientific">Orbilia ellipsospora</name>
    <dbReference type="NCBI Taxonomy" id="2528407"/>
    <lineage>
        <taxon>Eukaryota</taxon>
        <taxon>Fungi</taxon>
        <taxon>Dikarya</taxon>
        <taxon>Ascomycota</taxon>
        <taxon>Pezizomycotina</taxon>
        <taxon>Orbiliomycetes</taxon>
        <taxon>Orbiliales</taxon>
        <taxon>Orbiliaceae</taxon>
        <taxon>Orbilia</taxon>
    </lineage>
</organism>
<name>A0AAV9XDB9_9PEZI</name>
<comment type="function">
    <text evidence="7">May be involved in iron transport and iron homeostasis.</text>
</comment>
<keyword evidence="3 7" id="KW-0813">Transport</keyword>
<dbReference type="InterPro" id="IPR036259">
    <property type="entry name" value="MFS_trans_sf"/>
</dbReference>
<dbReference type="InterPro" id="IPR009716">
    <property type="entry name" value="Ferroportin-1"/>
</dbReference>
<evidence type="ECO:0000256" key="6">
    <source>
        <dbReference type="ARBA" id="ARBA00023136"/>
    </source>
</evidence>
<evidence type="ECO:0000313" key="9">
    <source>
        <dbReference type="Proteomes" id="UP001365542"/>
    </source>
</evidence>
<keyword evidence="5 7" id="KW-1133">Transmembrane helix</keyword>
<comment type="caution">
    <text evidence="8">The sequence shown here is derived from an EMBL/GenBank/DDBJ whole genome shotgun (WGS) entry which is preliminary data.</text>
</comment>
<feature type="transmembrane region" description="Helical" evidence="7">
    <location>
        <begin position="459"/>
        <end position="479"/>
    </location>
</feature>
<feature type="transmembrane region" description="Helical" evidence="7">
    <location>
        <begin position="419"/>
        <end position="439"/>
    </location>
</feature>
<proteinExistence type="inferred from homology"/>
<comment type="subcellular location">
    <subcellularLocation>
        <location evidence="1 7">Membrane</location>
        <topology evidence="1 7">Multi-pass membrane protein</topology>
    </subcellularLocation>
</comment>
<evidence type="ECO:0000256" key="1">
    <source>
        <dbReference type="ARBA" id="ARBA00004141"/>
    </source>
</evidence>
<dbReference type="GO" id="GO:0016020">
    <property type="term" value="C:membrane"/>
    <property type="evidence" value="ECO:0007669"/>
    <property type="project" value="UniProtKB-SubCell"/>
</dbReference>
<feature type="transmembrane region" description="Helical" evidence="7">
    <location>
        <begin position="140"/>
        <end position="157"/>
    </location>
</feature>
<dbReference type="PANTHER" id="PTHR11660:SF57">
    <property type="entry name" value="SOLUTE CARRIER FAMILY 40 MEMBER"/>
    <property type="match status" value="1"/>
</dbReference>
<keyword evidence="9" id="KW-1185">Reference proteome</keyword>